<keyword evidence="3" id="KW-1185">Reference proteome</keyword>
<dbReference type="PANTHER" id="PTHR14859:SF15">
    <property type="entry name" value="ENDONUCLEASE_EXONUCLEASE_PHOSPHATASE DOMAIN-CONTAINING PROTEIN"/>
    <property type="match status" value="1"/>
</dbReference>
<dbReference type="GO" id="GO:0006506">
    <property type="term" value="P:GPI anchor biosynthetic process"/>
    <property type="evidence" value="ECO:0007669"/>
    <property type="project" value="TreeGrafter"/>
</dbReference>
<evidence type="ECO:0000259" key="1">
    <source>
        <dbReference type="Pfam" id="PF03372"/>
    </source>
</evidence>
<dbReference type="Pfam" id="PF03372">
    <property type="entry name" value="Exo_endo_phos"/>
    <property type="match status" value="1"/>
</dbReference>
<dbReference type="Proteomes" id="UP000464954">
    <property type="component" value="Chromosome"/>
</dbReference>
<dbReference type="AlphaFoldDB" id="A0A6P1M7N2"/>
<dbReference type="PANTHER" id="PTHR14859">
    <property type="entry name" value="CALCOFLUOR WHITE HYPERSENSITIVE PROTEIN PRECURSOR"/>
    <property type="match status" value="1"/>
</dbReference>
<protein>
    <submittedName>
        <fullName evidence="2">Endonuclease</fullName>
    </submittedName>
</protein>
<keyword evidence="2" id="KW-0540">Nuclease</keyword>
<dbReference type="KEGG" id="taer:GT409_15200"/>
<name>A0A6P1M7N2_9BACT</name>
<dbReference type="SUPFAM" id="SSF56219">
    <property type="entry name" value="DNase I-like"/>
    <property type="match status" value="1"/>
</dbReference>
<keyword evidence="2" id="KW-0378">Hydrolase</keyword>
<dbReference type="EMBL" id="CP047593">
    <property type="protein sequence ID" value="QHI70729.1"/>
    <property type="molecule type" value="Genomic_DNA"/>
</dbReference>
<evidence type="ECO:0000313" key="3">
    <source>
        <dbReference type="Proteomes" id="UP000464954"/>
    </source>
</evidence>
<proteinExistence type="predicted"/>
<dbReference type="RefSeq" id="WP_160629901.1">
    <property type="nucleotide sequence ID" value="NZ_CP047593.1"/>
</dbReference>
<sequence length="241" mass="27724">MRFVLYNIRYGTGGGKIQFPLQGYLGRNGKTLEEISGFLHELNPDVAGLVEVDAGSYRTRKTNQAETLAKKLGHYHVYRSKYGKDSFSNRLPVLNQQGNAFIVRDSGHQEKFHYFDRGMKRLVIELEMDDVVFFLIHLPLGSRLRHRQLGDLYELIKEIDKPCVVAGDFNALWGEQEVRLFLAATQMKNAHAANSPTFPSWKPKRHLDFIFHSPGIEVERCWMPKVLYSDHLPIVCDFSIL</sequence>
<gene>
    <name evidence="2" type="ORF">GT409_15200</name>
</gene>
<feature type="domain" description="Endonuclease/exonuclease/phosphatase" evidence="1">
    <location>
        <begin position="6"/>
        <end position="231"/>
    </location>
</feature>
<organism evidence="2 3">
    <name type="scientific">Tichowtungia aerotolerans</name>
    <dbReference type="NCBI Taxonomy" id="2697043"/>
    <lineage>
        <taxon>Bacteria</taxon>
        <taxon>Pseudomonadati</taxon>
        <taxon>Kiritimatiellota</taxon>
        <taxon>Tichowtungiia</taxon>
        <taxon>Tichowtungiales</taxon>
        <taxon>Tichowtungiaceae</taxon>
        <taxon>Tichowtungia</taxon>
    </lineage>
</organism>
<reference evidence="2 3" key="1">
    <citation type="submission" date="2020-01" db="EMBL/GenBank/DDBJ databases">
        <title>Ponticoccus aerotolerans gen. nov., sp. nov., an anaerobic bacterium and proposal of Ponticoccusceae fam. nov., Ponticoccusles ord. nov. and Ponticoccuse classis nov. in the phylum Kiritimatiellaeota.</title>
        <authorList>
            <person name="Zhou L.Y."/>
            <person name="Du Z.J."/>
        </authorList>
    </citation>
    <scope>NUCLEOTIDE SEQUENCE [LARGE SCALE GENOMIC DNA]</scope>
    <source>
        <strain evidence="2 3">S-5007</strain>
    </source>
</reference>
<dbReference type="InterPro" id="IPR051916">
    <property type="entry name" value="GPI-anchor_lipid_remodeler"/>
</dbReference>
<dbReference type="GO" id="GO:0016020">
    <property type="term" value="C:membrane"/>
    <property type="evidence" value="ECO:0007669"/>
    <property type="project" value="GOC"/>
</dbReference>
<dbReference type="InterPro" id="IPR036691">
    <property type="entry name" value="Endo/exonu/phosph_ase_sf"/>
</dbReference>
<dbReference type="Gene3D" id="3.60.10.10">
    <property type="entry name" value="Endonuclease/exonuclease/phosphatase"/>
    <property type="match status" value="1"/>
</dbReference>
<dbReference type="InterPro" id="IPR005135">
    <property type="entry name" value="Endo/exonuclease/phosphatase"/>
</dbReference>
<keyword evidence="2" id="KW-0255">Endonuclease</keyword>
<accession>A0A6P1M7N2</accession>
<dbReference type="GO" id="GO:0004519">
    <property type="term" value="F:endonuclease activity"/>
    <property type="evidence" value="ECO:0007669"/>
    <property type="project" value="UniProtKB-KW"/>
</dbReference>
<evidence type="ECO:0000313" key="2">
    <source>
        <dbReference type="EMBL" id="QHI70729.1"/>
    </source>
</evidence>